<reference evidence="11 13" key="1">
    <citation type="journal article" date="2009" name="PLoS Biol.">
        <title>Lineage-specific biology revealed by a finished genome assembly of the mouse.</title>
        <authorList>
            <consortium name="Mouse Genome Sequencing Consortium"/>
            <person name="Church D.M."/>
            <person name="Goodstadt L."/>
            <person name="Hillier L.W."/>
            <person name="Zody M.C."/>
            <person name="Goldstein S."/>
            <person name="She X."/>
            <person name="Bult C.J."/>
            <person name="Agarwala R."/>
            <person name="Cherry J.L."/>
            <person name="DiCuccio M."/>
            <person name="Hlavina W."/>
            <person name="Kapustin Y."/>
            <person name="Meric P."/>
            <person name="Maglott D."/>
            <person name="Birtle Z."/>
            <person name="Marques A.C."/>
            <person name="Graves T."/>
            <person name="Zhou S."/>
            <person name="Teague B."/>
            <person name="Potamousis K."/>
            <person name="Churas C."/>
            <person name="Place M."/>
            <person name="Herschleb J."/>
            <person name="Runnheim R."/>
            <person name="Forrest D."/>
            <person name="Amos-Landgraf J."/>
            <person name="Schwartz D.C."/>
            <person name="Cheng Z."/>
            <person name="Lindblad-Toh K."/>
            <person name="Eichler E.E."/>
            <person name="Ponting C.P."/>
        </authorList>
    </citation>
    <scope>NUCLEOTIDE SEQUENCE [LARGE SCALE GENOMIC DNA]</scope>
    <source>
        <strain evidence="11 13">C57BL/6J</strain>
    </source>
</reference>
<feature type="transmembrane region" description="Helical" evidence="9">
    <location>
        <begin position="28"/>
        <end position="51"/>
    </location>
</feature>
<feature type="compositionally biased region" description="Polar residues" evidence="8">
    <location>
        <begin position="430"/>
        <end position="439"/>
    </location>
</feature>
<dbReference type="Antibodypedia" id="18657">
    <property type="antibodies" value="362 antibodies from 33 providers"/>
</dbReference>
<reference evidence="11" key="3">
    <citation type="submission" date="2025-08" db="UniProtKB">
        <authorList>
            <consortium name="Ensembl"/>
        </authorList>
    </citation>
    <scope>IDENTIFICATION</scope>
    <source>
        <strain evidence="11">C57BL/6J</strain>
    </source>
</reference>
<dbReference type="GeneTree" id="ENSGT01120000271823"/>
<evidence type="ECO:0000313" key="11">
    <source>
        <dbReference type="Ensembl" id="ENSMUSP00000027581.7"/>
    </source>
</evidence>
<evidence type="ECO:0000313" key="13">
    <source>
        <dbReference type="Proteomes" id="UP000000589"/>
    </source>
</evidence>
<dbReference type="SUPFAM" id="SSF81321">
    <property type="entry name" value="Family A G protein-coupled receptor-like"/>
    <property type="match status" value="1"/>
</dbReference>
<feature type="transmembrane region" description="Helical" evidence="9">
    <location>
        <begin position="321"/>
        <end position="343"/>
    </location>
</feature>
<feature type="transmembrane region" description="Helical" evidence="9">
    <location>
        <begin position="283"/>
        <end position="301"/>
    </location>
</feature>
<dbReference type="InterPro" id="IPR017452">
    <property type="entry name" value="GPCR_Rhodpsn_7TM"/>
</dbReference>
<feature type="domain" description="G-protein coupled receptors family 1 profile" evidence="10">
    <location>
        <begin position="47"/>
        <end position="344"/>
    </location>
</feature>
<dbReference type="AGR" id="MGI:1918361"/>
<keyword evidence="5 9" id="KW-0472">Membrane</keyword>
<feature type="transmembrane region" description="Helical" evidence="9">
    <location>
        <begin position="112"/>
        <end position="131"/>
    </location>
</feature>
<dbReference type="CTD" id="2863"/>
<keyword evidence="7" id="KW-0807">Transducer</keyword>
<evidence type="ECO:0000256" key="9">
    <source>
        <dbReference type="SAM" id="Phobius"/>
    </source>
</evidence>
<dbReference type="Pfam" id="PF00001">
    <property type="entry name" value="7tm_1"/>
    <property type="match status" value="1"/>
</dbReference>
<organism evidence="11 13">
    <name type="scientific">Mus musculus</name>
    <name type="common">Mouse</name>
    <dbReference type="NCBI Taxonomy" id="10090"/>
    <lineage>
        <taxon>Eukaryota</taxon>
        <taxon>Metazoa</taxon>
        <taxon>Chordata</taxon>
        <taxon>Craniata</taxon>
        <taxon>Vertebrata</taxon>
        <taxon>Euteleostomi</taxon>
        <taxon>Mammalia</taxon>
        <taxon>Eutheria</taxon>
        <taxon>Euarchontoglires</taxon>
        <taxon>Glires</taxon>
        <taxon>Rodentia</taxon>
        <taxon>Myomorpha</taxon>
        <taxon>Muroidea</taxon>
        <taxon>Muridae</taxon>
        <taxon>Murinae</taxon>
        <taxon>Mus</taxon>
        <taxon>Mus</taxon>
    </lineage>
</organism>
<evidence type="ECO:0000256" key="1">
    <source>
        <dbReference type="ARBA" id="ARBA00004141"/>
    </source>
</evidence>
<dbReference type="Ensembl" id="ENSMUST00000027581.7">
    <property type="protein sequence ID" value="ENSMUSP00000027581.7"/>
    <property type="gene ID" value="ENSMUSG00000026343.7"/>
</dbReference>
<comment type="similarity">
    <text evidence="7">Belongs to the G-protein coupled receptor 1 family.</text>
</comment>
<dbReference type="OMA" id="HNMTICT"/>
<dbReference type="VEuPathDB" id="HostDB:ENSMUSG00000026343"/>
<name>A0A0B4J1E4_MOUSE</name>
<sequence length="456" mass="51585">MASSSGSNHICSRVIDHSHVPEFEVATWIKITLILVYLIIFVVGILGNSVTIRVTQVLQKKGYLQKEVTDHMVSLACSDILVFLIGMPMEFYSIIWNPLTTPSYALSCKLHTFLFETCSYATLLHVLTLSFERYIAICHPFKYKAVSGPRQVKLLIGFVWVTSALVALPLLFAMGIEYPLVNVPTHKGLNCNLSRTRHHDEPGNSNMSICTNLSNRWEVFQSSIFGAFAVYLVVLASVAFMCWNMMKVLMKSKQGTLAGTGPQLQLRKSESEESRTARRQTIIFLRLIVVTLAVCWMPNQIRRIMAAAKPKHDWTRTYFRAYMILLPFSDTFFYLSSVVNPLLYNVSSQQFRKVFWQVLCCRLTLQHANQEKRQRARFISTKDSTSSARSPLIFLASRRSNSSSRRTNKVFLSTFQTEAKPGEAKPQPLSPESPQTGSETKPAGSTPENSLQEQEV</sequence>
<dbReference type="AlphaFoldDB" id="A0A0B4J1E4"/>
<dbReference type="Gene3D" id="1.20.1070.10">
    <property type="entry name" value="Rhodopsin 7-helix transmembrane proteins"/>
    <property type="match status" value="1"/>
</dbReference>
<evidence type="ECO:0000256" key="6">
    <source>
        <dbReference type="ARBA" id="ARBA00023170"/>
    </source>
</evidence>
<dbReference type="ProteomicsDB" id="345533"/>
<evidence type="ECO:0000256" key="5">
    <source>
        <dbReference type="ARBA" id="ARBA00023136"/>
    </source>
</evidence>
<dbReference type="GO" id="GO:0016020">
    <property type="term" value="C:membrane"/>
    <property type="evidence" value="ECO:0007669"/>
    <property type="project" value="UniProtKB-SubCell"/>
</dbReference>
<dbReference type="MGI" id="MGI:1918361">
    <property type="gene designation" value="Gpr39"/>
</dbReference>
<dbReference type="PANTHER" id="PTHR46752:SF1">
    <property type="entry name" value="G-PROTEIN COUPLED RECEPTOR 39"/>
    <property type="match status" value="1"/>
</dbReference>
<dbReference type="InterPro" id="IPR000276">
    <property type="entry name" value="GPCR_Rhodpsn"/>
</dbReference>
<dbReference type="CDD" id="cd15135">
    <property type="entry name" value="7tmA_GPR39"/>
    <property type="match status" value="1"/>
</dbReference>
<gene>
    <name evidence="11 12" type="primary">Gpr39</name>
</gene>
<dbReference type="RefSeq" id="NP_081953.2">
    <property type="nucleotide sequence ID" value="NM_027677.2"/>
</dbReference>
<keyword evidence="2 7" id="KW-0812">Transmembrane</keyword>
<dbReference type="SMR" id="A0A0B4J1E4"/>
<evidence type="ECO:0000256" key="3">
    <source>
        <dbReference type="ARBA" id="ARBA00022989"/>
    </source>
</evidence>
<dbReference type="HOGENOM" id="CLU_009579_6_5_1"/>
<evidence type="ECO:0000256" key="4">
    <source>
        <dbReference type="ARBA" id="ARBA00023040"/>
    </source>
</evidence>
<dbReference type="DNASU" id="71111"/>
<dbReference type="GeneID" id="71111"/>
<feature type="transmembrane region" description="Helical" evidence="9">
    <location>
        <begin position="224"/>
        <end position="243"/>
    </location>
</feature>
<accession>A0A0B4J1E4</accession>
<dbReference type="PRINTS" id="PR00237">
    <property type="entry name" value="GPCRRHODOPSN"/>
</dbReference>
<dbReference type="PROSITE" id="PS50262">
    <property type="entry name" value="G_PROTEIN_RECEP_F1_2"/>
    <property type="match status" value="1"/>
</dbReference>
<feature type="compositionally biased region" description="Polar residues" evidence="8">
    <location>
        <begin position="446"/>
        <end position="456"/>
    </location>
</feature>
<keyword evidence="14" id="KW-1267">Proteomics identification</keyword>
<keyword evidence="13" id="KW-1185">Reference proteome</keyword>
<evidence type="ECO:0007829" key="14">
    <source>
        <dbReference type="ProteomicsDB" id="A0A0B4J1E4"/>
    </source>
</evidence>
<feature type="transmembrane region" description="Helical" evidence="9">
    <location>
        <begin position="152"/>
        <end position="176"/>
    </location>
</feature>
<evidence type="ECO:0000259" key="10">
    <source>
        <dbReference type="PROSITE" id="PS50262"/>
    </source>
</evidence>
<dbReference type="Proteomes" id="UP000000589">
    <property type="component" value="Chromosome 1"/>
</dbReference>
<dbReference type="PROSITE" id="PS00237">
    <property type="entry name" value="G_PROTEIN_RECEP_F1_1"/>
    <property type="match status" value="1"/>
</dbReference>
<dbReference type="PANTHER" id="PTHR46752">
    <property type="entry name" value="G-PROTEIN COUPLED RECEPTOR 39"/>
    <property type="match status" value="1"/>
</dbReference>
<evidence type="ECO:0000256" key="2">
    <source>
        <dbReference type="ARBA" id="ARBA00022692"/>
    </source>
</evidence>
<protein>
    <submittedName>
        <fullName evidence="11">G protein-coupled receptor 39</fullName>
    </submittedName>
</protein>
<reference evidence="11 13" key="2">
    <citation type="journal article" date="2011" name="PLoS Biol.">
        <title>Modernizing reference genome assemblies.</title>
        <authorList>
            <person name="Church D.M."/>
            <person name="Schneider V.A."/>
            <person name="Graves T."/>
            <person name="Auger K."/>
            <person name="Cunningham F."/>
            <person name="Bouk N."/>
            <person name="Chen H.C."/>
            <person name="Agarwala R."/>
            <person name="McLaren W.M."/>
            <person name="Ritchie G.R."/>
            <person name="Albracht D."/>
            <person name="Kremitzki M."/>
            <person name="Rock S."/>
            <person name="Kotkiewicz H."/>
            <person name="Kremitzki C."/>
            <person name="Wollam A."/>
            <person name="Trani L."/>
            <person name="Fulton L."/>
            <person name="Fulton R."/>
            <person name="Matthews L."/>
            <person name="Whitehead S."/>
            <person name="Chow W."/>
            <person name="Torrance J."/>
            <person name="Dunn M."/>
            <person name="Harden G."/>
            <person name="Threadgold G."/>
            <person name="Wood J."/>
            <person name="Collins J."/>
            <person name="Heath P."/>
            <person name="Griffiths G."/>
            <person name="Pelan S."/>
            <person name="Grafham D."/>
            <person name="Eichler E.E."/>
            <person name="Weinstock G."/>
            <person name="Mardis E.R."/>
            <person name="Wilson R.K."/>
            <person name="Howe K."/>
            <person name="Flicek P."/>
            <person name="Hubbard T."/>
        </authorList>
    </citation>
    <scope>NUCLEOTIDE SEQUENCE [LARGE SCALE GENOMIC DNA]</scope>
    <source>
        <strain evidence="11 13">C57BL/6J</strain>
    </source>
</reference>
<reference evidence="11" key="4">
    <citation type="submission" date="2025-09" db="UniProtKB">
        <authorList>
            <consortium name="Ensembl"/>
        </authorList>
    </citation>
    <scope>IDENTIFICATION</scope>
    <source>
        <strain evidence="11">C57BL/6J</strain>
    </source>
</reference>
<dbReference type="GO" id="GO:0004930">
    <property type="term" value="F:G protein-coupled receptor activity"/>
    <property type="evidence" value="ECO:0007669"/>
    <property type="project" value="UniProtKB-KW"/>
</dbReference>
<dbReference type="KEGG" id="mmu:71111"/>
<dbReference type="BioGRID-ORCS" id="71111">
    <property type="hits" value="2 hits in 78 CRISPR screens"/>
</dbReference>
<proteinExistence type="evidence at protein level"/>
<dbReference type="OrthoDB" id="6088609at2759"/>
<evidence type="ECO:0000313" key="12">
    <source>
        <dbReference type="MGI" id="MGI:1918361"/>
    </source>
</evidence>
<keyword evidence="4 7" id="KW-0297">G-protein coupled receptor</keyword>
<feature type="transmembrane region" description="Helical" evidence="9">
    <location>
        <begin position="72"/>
        <end position="92"/>
    </location>
</feature>
<dbReference type="Bgee" id="ENSMUSG00000026343">
    <property type="expression patterns" value="Expressed in urinary bladder urothelium and 50 other cell types or tissues"/>
</dbReference>
<keyword evidence="3 9" id="KW-1133">Transmembrane helix</keyword>
<evidence type="ECO:0000256" key="8">
    <source>
        <dbReference type="SAM" id="MobiDB-lite"/>
    </source>
</evidence>
<dbReference type="PhylomeDB" id="A0A0B4J1E4"/>
<comment type="subcellular location">
    <subcellularLocation>
        <location evidence="1">Membrane</location>
        <topology evidence="1">Multi-pass membrane protein</topology>
    </subcellularLocation>
</comment>
<feature type="region of interest" description="Disordered" evidence="8">
    <location>
        <begin position="411"/>
        <end position="456"/>
    </location>
</feature>
<evidence type="ECO:0000256" key="7">
    <source>
        <dbReference type="RuleBase" id="RU000688"/>
    </source>
</evidence>
<dbReference type="InterPro" id="IPR052676">
    <property type="entry name" value="Zinc-sensing_GPCR"/>
</dbReference>
<keyword evidence="6 7" id="KW-0675">Receptor</keyword>